<feature type="signal peptide" evidence="2">
    <location>
        <begin position="1"/>
        <end position="22"/>
    </location>
</feature>
<evidence type="ECO:0000256" key="1">
    <source>
        <dbReference type="SAM" id="MobiDB-lite"/>
    </source>
</evidence>
<dbReference type="PROSITE" id="PS51257">
    <property type="entry name" value="PROKAR_LIPOPROTEIN"/>
    <property type="match status" value="1"/>
</dbReference>
<keyword evidence="2" id="KW-0732">Signal</keyword>
<organism evidence="3 4">
    <name type="scientific">Geodia barretti</name>
    <name type="common">Barrett's horny sponge</name>
    <dbReference type="NCBI Taxonomy" id="519541"/>
    <lineage>
        <taxon>Eukaryota</taxon>
        <taxon>Metazoa</taxon>
        <taxon>Porifera</taxon>
        <taxon>Demospongiae</taxon>
        <taxon>Heteroscleromorpha</taxon>
        <taxon>Tetractinellida</taxon>
        <taxon>Astrophorina</taxon>
        <taxon>Geodiidae</taxon>
        <taxon>Geodia</taxon>
    </lineage>
</organism>
<evidence type="ECO:0000313" key="4">
    <source>
        <dbReference type="Proteomes" id="UP001174909"/>
    </source>
</evidence>
<reference evidence="3" key="1">
    <citation type="submission" date="2023-03" db="EMBL/GenBank/DDBJ databases">
        <authorList>
            <person name="Steffen K."/>
            <person name="Cardenas P."/>
        </authorList>
    </citation>
    <scope>NUCLEOTIDE SEQUENCE</scope>
</reference>
<evidence type="ECO:0000256" key="2">
    <source>
        <dbReference type="SAM" id="SignalP"/>
    </source>
</evidence>
<accession>A0AA35X2V8</accession>
<dbReference type="EMBL" id="CASHTH010002840">
    <property type="protein sequence ID" value="CAI8036025.1"/>
    <property type="molecule type" value="Genomic_DNA"/>
</dbReference>
<evidence type="ECO:0008006" key="5">
    <source>
        <dbReference type="Google" id="ProtNLM"/>
    </source>
</evidence>
<evidence type="ECO:0000313" key="3">
    <source>
        <dbReference type="EMBL" id="CAI8036025.1"/>
    </source>
</evidence>
<feature type="compositionally biased region" description="Basic and acidic residues" evidence="1">
    <location>
        <begin position="138"/>
        <end position="150"/>
    </location>
</feature>
<dbReference type="Proteomes" id="UP001174909">
    <property type="component" value="Unassembled WGS sequence"/>
</dbReference>
<comment type="caution">
    <text evidence="3">The sequence shown here is derived from an EMBL/GenBank/DDBJ whole genome shotgun (WGS) entry which is preliminary data.</text>
</comment>
<gene>
    <name evidence="3" type="ORF">GBAR_LOCUS20211</name>
</gene>
<feature type="chain" id="PRO_5041329947" description="Lipoprotein" evidence="2">
    <location>
        <begin position="23"/>
        <end position="158"/>
    </location>
</feature>
<dbReference type="AlphaFoldDB" id="A0AA35X2V8"/>
<keyword evidence="4" id="KW-1185">Reference proteome</keyword>
<feature type="region of interest" description="Disordered" evidence="1">
    <location>
        <begin position="138"/>
        <end position="158"/>
    </location>
</feature>
<sequence length="158" mass="18025">MRRYILIFPVLCAAALFFGCQSKVLQMLIEPQEYYNYAVTEGVTCTSPEMIDGDVKTRGYADGRWIHLNLPTRKAIHRITIRGTNITRALIYKKLEGEGRWQAIQQIAYNESPVIDRRVSGVVTDAIRIYISGTADDEKKANQYDPRRGEIVTANKVR</sequence>
<protein>
    <recommendedName>
        <fullName evidence="5">Lipoprotein</fullName>
    </recommendedName>
</protein>
<proteinExistence type="predicted"/>
<name>A0AA35X2V8_GEOBA</name>